<proteinExistence type="predicted"/>
<organism evidence="1 2">
    <name type="scientific">Daphnia magna</name>
    <dbReference type="NCBI Taxonomy" id="35525"/>
    <lineage>
        <taxon>Eukaryota</taxon>
        <taxon>Metazoa</taxon>
        <taxon>Ecdysozoa</taxon>
        <taxon>Arthropoda</taxon>
        <taxon>Crustacea</taxon>
        <taxon>Branchiopoda</taxon>
        <taxon>Diplostraca</taxon>
        <taxon>Cladocera</taxon>
        <taxon>Anomopoda</taxon>
        <taxon>Daphniidae</taxon>
        <taxon>Daphnia</taxon>
    </lineage>
</organism>
<name>A0ABQ9ZFK0_9CRUS</name>
<sequence>MNPTAVTLMAHQQLSEFLGNHRQFSQLKMELHCQNMHSSPQVYILHQTGTVRVYTLPEDYSETTFVLRFSGYSQVLHSLTRHYYRSFLLECSLLMLALLGQYMCHLYANKSFASHLSALQMNKF</sequence>
<comment type="caution">
    <text evidence="1">The sequence shown here is derived from an EMBL/GenBank/DDBJ whole genome shotgun (WGS) entry which is preliminary data.</text>
</comment>
<dbReference type="EMBL" id="JAOYFB010000003">
    <property type="protein sequence ID" value="KAK4011701.1"/>
    <property type="molecule type" value="Genomic_DNA"/>
</dbReference>
<reference evidence="1 2" key="1">
    <citation type="journal article" date="2023" name="Nucleic Acids Res.">
        <title>The hologenome of Daphnia magna reveals possible DNA methylation and microbiome-mediated evolution of the host genome.</title>
        <authorList>
            <person name="Chaturvedi A."/>
            <person name="Li X."/>
            <person name="Dhandapani V."/>
            <person name="Marshall H."/>
            <person name="Kissane S."/>
            <person name="Cuenca-Cambronero M."/>
            <person name="Asole G."/>
            <person name="Calvet F."/>
            <person name="Ruiz-Romero M."/>
            <person name="Marangio P."/>
            <person name="Guigo R."/>
            <person name="Rago D."/>
            <person name="Mirbahai L."/>
            <person name="Eastwood N."/>
            <person name="Colbourne J.K."/>
            <person name="Zhou J."/>
            <person name="Mallon E."/>
            <person name="Orsini L."/>
        </authorList>
    </citation>
    <scope>NUCLEOTIDE SEQUENCE [LARGE SCALE GENOMIC DNA]</scope>
    <source>
        <strain evidence="1">LRV0_1</strain>
    </source>
</reference>
<protein>
    <submittedName>
        <fullName evidence="1">Uncharacterized protein</fullName>
    </submittedName>
</protein>
<evidence type="ECO:0000313" key="1">
    <source>
        <dbReference type="EMBL" id="KAK4011701.1"/>
    </source>
</evidence>
<keyword evidence="2" id="KW-1185">Reference proteome</keyword>
<accession>A0ABQ9ZFK0</accession>
<evidence type="ECO:0000313" key="2">
    <source>
        <dbReference type="Proteomes" id="UP001234178"/>
    </source>
</evidence>
<gene>
    <name evidence="1" type="ORF">OUZ56_020819</name>
</gene>
<dbReference type="Proteomes" id="UP001234178">
    <property type="component" value="Unassembled WGS sequence"/>
</dbReference>